<reference evidence="1" key="1">
    <citation type="submission" date="2019-11" db="EMBL/GenBank/DDBJ databases">
        <title>Nori genome reveals adaptations in red seaweeds to the harsh intertidal environment.</title>
        <authorList>
            <person name="Wang D."/>
            <person name="Mao Y."/>
        </authorList>
    </citation>
    <scope>NUCLEOTIDE SEQUENCE</scope>
    <source>
        <tissue evidence="1">Gametophyte</tissue>
    </source>
</reference>
<keyword evidence="2" id="KW-1185">Reference proteome</keyword>
<dbReference type="Proteomes" id="UP000798662">
    <property type="component" value="Chromosome 2"/>
</dbReference>
<organism evidence="1 2">
    <name type="scientific">Pyropia yezoensis</name>
    <name type="common">Susabi-nori</name>
    <name type="synonym">Porphyra yezoensis</name>
    <dbReference type="NCBI Taxonomy" id="2788"/>
    <lineage>
        <taxon>Eukaryota</taxon>
        <taxon>Rhodophyta</taxon>
        <taxon>Bangiophyceae</taxon>
        <taxon>Bangiales</taxon>
        <taxon>Bangiaceae</taxon>
        <taxon>Pyropia</taxon>
    </lineage>
</organism>
<dbReference type="EMBL" id="CM020619">
    <property type="protein sequence ID" value="KAK1865328.1"/>
    <property type="molecule type" value="Genomic_DNA"/>
</dbReference>
<evidence type="ECO:0000313" key="1">
    <source>
        <dbReference type="EMBL" id="KAK1865328.1"/>
    </source>
</evidence>
<sequence>MRSADQMSKEELGDVAKRAAGGLKRLRELFPDVFSKRILSLVATTAEEELLDVLTAAFPCSSKKAKSFSNIESETMVRAVVHQLYVQNKLMPKKQRPRLLQHKTFLNVRNFDALDEALLGATRLSIQDGRSDARKTFYRLFAIYLMLVGARMELVSPTAAAPAPGAGPGSAFYEVEVTLRVTESGVVPADDPTVQEVARGICLYYVAREFLQALAMYPFVFDAAVVDPVAKNLRRIALSDDRSWCQRKSADAESQLEKGDWALLLPMVDTRLVIDKEVQSITPQDRLSMPESATFGEASVPVGVSGGVDGPEMDAGSTGEAEDLPDYLQ</sequence>
<protein>
    <submittedName>
        <fullName evidence="1">Uncharacterized protein</fullName>
    </submittedName>
</protein>
<accession>A0ACC3C5H5</accession>
<proteinExistence type="predicted"/>
<name>A0ACC3C5H5_PYRYE</name>
<comment type="caution">
    <text evidence="1">The sequence shown here is derived from an EMBL/GenBank/DDBJ whole genome shotgun (WGS) entry which is preliminary data.</text>
</comment>
<gene>
    <name evidence="1" type="ORF">I4F81_007861</name>
</gene>
<evidence type="ECO:0000313" key="2">
    <source>
        <dbReference type="Proteomes" id="UP000798662"/>
    </source>
</evidence>